<name>A0A0F9NXX7_9ZZZZ</name>
<protein>
    <recommendedName>
        <fullName evidence="1">NUMOD4 domain-containing protein</fullName>
    </recommendedName>
</protein>
<dbReference type="InterPro" id="IPR044925">
    <property type="entry name" value="His-Me_finger_sf"/>
</dbReference>
<gene>
    <name evidence="2" type="ORF">LCGC14_1205340</name>
</gene>
<dbReference type="Pfam" id="PF07463">
    <property type="entry name" value="NUMOD4"/>
    <property type="match status" value="1"/>
</dbReference>
<accession>A0A0F9NXX7</accession>
<dbReference type="AlphaFoldDB" id="A0A0F9NXX7"/>
<evidence type="ECO:0000313" key="2">
    <source>
        <dbReference type="EMBL" id="KKM93740.1"/>
    </source>
</evidence>
<comment type="caution">
    <text evidence="2">The sequence shown here is derived from an EMBL/GenBank/DDBJ whole genome shotgun (WGS) entry which is preliminary data.</text>
</comment>
<dbReference type="Gene3D" id="3.90.75.20">
    <property type="match status" value="1"/>
</dbReference>
<organism evidence="2">
    <name type="scientific">marine sediment metagenome</name>
    <dbReference type="NCBI Taxonomy" id="412755"/>
    <lineage>
        <taxon>unclassified sequences</taxon>
        <taxon>metagenomes</taxon>
        <taxon>ecological metagenomes</taxon>
    </lineage>
</organism>
<evidence type="ECO:0000259" key="1">
    <source>
        <dbReference type="Pfam" id="PF07463"/>
    </source>
</evidence>
<sequence length="182" mass="20233">MINISYLYSVETNAMLELTLKNTEHGALPGNGYGGFCIATIQPPSLGSVIMEIWKDIEGYEGYYQASNYGNIKSIDRVIVCKNGAIKLLKGKILKTTIGTPGYYITDIHKKGNVNRVSIHRLIGIMKAINKNKLWDVKLIAPDDCPYRRESGEDKGTCALNDGCETELEWQCSEPNCPIKID</sequence>
<dbReference type="EMBL" id="LAZR01006227">
    <property type="protein sequence ID" value="KKM93740.1"/>
    <property type="molecule type" value="Genomic_DNA"/>
</dbReference>
<dbReference type="InterPro" id="IPR010902">
    <property type="entry name" value="NUMOD4"/>
</dbReference>
<feature type="domain" description="NUMOD4" evidence="1">
    <location>
        <begin position="52"/>
        <end position="107"/>
    </location>
</feature>
<proteinExistence type="predicted"/>
<dbReference type="GO" id="GO:0016788">
    <property type="term" value="F:hydrolase activity, acting on ester bonds"/>
    <property type="evidence" value="ECO:0007669"/>
    <property type="project" value="InterPro"/>
</dbReference>
<reference evidence="2" key="1">
    <citation type="journal article" date="2015" name="Nature">
        <title>Complex archaea that bridge the gap between prokaryotes and eukaryotes.</title>
        <authorList>
            <person name="Spang A."/>
            <person name="Saw J.H."/>
            <person name="Jorgensen S.L."/>
            <person name="Zaremba-Niedzwiedzka K."/>
            <person name="Martijn J."/>
            <person name="Lind A.E."/>
            <person name="van Eijk R."/>
            <person name="Schleper C."/>
            <person name="Guy L."/>
            <person name="Ettema T.J."/>
        </authorList>
    </citation>
    <scope>NUCLEOTIDE SEQUENCE</scope>
</reference>
<dbReference type="SUPFAM" id="SSF54060">
    <property type="entry name" value="His-Me finger endonucleases"/>
    <property type="match status" value="1"/>
</dbReference>